<feature type="signal peptide" evidence="1">
    <location>
        <begin position="1"/>
        <end position="17"/>
    </location>
</feature>
<dbReference type="GeneID" id="34461543"/>
<evidence type="ECO:0000313" key="3">
    <source>
        <dbReference type="Proteomes" id="UP000184300"/>
    </source>
</evidence>
<dbReference type="Proteomes" id="UP000184300">
    <property type="component" value="Unassembled WGS sequence"/>
</dbReference>
<keyword evidence="3" id="KW-1185">Reference proteome</keyword>
<evidence type="ECO:0000256" key="1">
    <source>
        <dbReference type="SAM" id="SignalP"/>
    </source>
</evidence>
<feature type="chain" id="PRO_5009887897" description="Secreted protein" evidence="1">
    <location>
        <begin position="18"/>
        <end position="77"/>
    </location>
</feature>
<dbReference type="RefSeq" id="XP_022405607.1">
    <property type="nucleotide sequence ID" value="XM_022545282.1"/>
</dbReference>
<evidence type="ECO:0000313" key="2">
    <source>
        <dbReference type="EMBL" id="OJJ88945.1"/>
    </source>
</evidence>
<dbReference type="VEuPathDB" id="FungiDB:ASPGLDRAFT_40836"/>
<keyword evidence="1" id="KW-0732">Signal</keyword>
<protein>
    <recommendedName>
        <fullName evidence="4">Secreted protein</fullName>
    </recommendedName>
</protein>
<sequence length="77" mass="8826">MVSYRIVCFGVLLPVQSSVILQTATRHHGNIPSTLYINSPYTTISKHLSTKPPHHARDNLLSFLWYAHNTERLRRAV</sequence>
<name>A0A1L9VYG9_ASPGL</name>
<accession>A0A1L9VYG9</accession>
<proteinExistence type="predicted"/>
<organism evidence="2 3">
    <name type="scientific">Aspergillus glaucus CBS 516.65</name>
    <dbReference type="NCBI Taxonomy" id="1160497"/>
    <lineage>
        <taxon>Eukaryota</taxon>
        <taxon>Fungi</taxon>
        <taxon>Dikarya</taxon>
        <taxon>Ascomycota</taxon>
        <taxon>Pezizomycotina</taxon>
        <taxon>Eurotiomycetes</taxon>
        <taxon>Eurotiomycetidae</taxon>
        <taxon>Eurotiales</taxon>
        <taxon>Aspergillaceae</taxon>
        <taxon>Aspergillus</taxon>
        <taxon>Aspergillus subgen. Aspergillus</taxon>
    </lineage>
</organism>
<evidence type="ECO:0008006" key="4">
    <source>
        <dbReference type="Google" id="ProtNLM"/>
    </source>
</evidence>
<dbReference type="AlphaFoldDB" id="A0A1L9VYG9"/>
<reference evidence="3" key="1">
    <citation type="journal article" date="2017" name="Genome Biol.">
        <title>Comparative genomics reveals high biological diversity and specific adaptations in the industrially and medically important fungal genus Aspergillus.</title>
        <authorList>
            <person name="de Vries R.P."/>
            <person name="Riley R."/>
            <person name="Wiebenga A."/>
            <person name="Aguilar-Osorio G."/>
            <person name="Amillis S."/>
            <person name="Uchima C.A."/>
            <person name="Anderluh G."/>
            <person name="Asadollahi M."/>
            <person name="Askin M."/>
            <person name="Barry K."/>
            <person name="Battaglia E."/>
            <person name="Bayram O."/>
            <person name="Benocci T."/>
            <person name="Braus-Stromeyer S.A."/>
            <person name="Caldana C."/>
            <person name="Canovas D."/>
            <person name="Cerqueira G.C."/>
            <person name="Chen F."/>
            <person name="Chen W."/>
            <person name="Choi C."/>
            <person name="Clum A."/>
            <person name="Dos Santos R.A."/>
            <person name="Damasio A.R."/>
            <person name="Diallinas G."/>
            <person name="Emri T."/>
            <person name="Fekete E."/>
            <person name="Flipphi M."/>
            <person name="Freyberg S."/>
            <person name="Gallo A."/>
            <person name="Gournas C."/>
            <person name="Habgood R."/>
            <person name="Hainaut M."/>
            <person name="Harispe M.L."/>
            <person name="Henrissat B."/>
            <person name="Hilden K.S."/>
            <person name="Hope R."/>
            <person name="Hossain A."/>
            <person name="Karabika E."/>
            <person name="Karaffa L."/>
            <person name="Karanyi Z."/>
            <person name="Krasevec N."/>
            <person name="Kuo A."/>
            <person name="Kusch H."/>
            <person name="LaButti K."/>
            <person name="Lagendijk E.L."/>
            <person name="Lapidus A."/>
            <person name="Levasseur A."/>
            <person name="Lindquist E."/>
            <person name="Lipzen A."/>
            <person name="Logrieco A.F."/>
            <person name="MacCabe A."/>
            <person name="Maekelae M.R."/>
            <person name="Malavazi I."/>
            <person name="Melin P."/>
            <person name="Meyer V."/>
            <person name="Mielnichuk N."/>
            <person name="Miskei M."/>
            <person name="Molnar A.P."/>
            <person name="Mule G."/>
            <person name="Ngan C.Y."/>
            <person name="Orejas M."/>
            <person name="Orosz E."/>
            <person name="Ouedraogo J.P."/>
            <person name="Overkamp K.M."/>
            <person name="Park H.-S."/>
            <person name="Perrone G."/>
            <person name="Piumi F."/>
            <person name="Punt P.J."/>
            <person name="Ram A.F."/>
            <person name="Ramon A."/>
            <person name="Rauscher S."/>
            <person name="Record E."/>
            <person name="Riano-Pachon D.M."/>
            <person name="Robert V."/>
            <person name="Roehrig J."/>
            <person name="Ruller R."/>
            <person name="Salamov A."/>
            <person name="Salih N.S."/>
            <person name="Samson R.A."/>
            <person name="Sandor E."/>
            <person name="Sanguinetti M."/>
            <person name="Schuetze T."/>
            <person name="Sepcic K."/>
            <person name="Shelest E."/>
            <person name="Sherlock G."/>
            <person name="Sophianopoulou V."/>
            <person name="Squina F.M."/>
            <person name="Sun H."/>
            <person name="Susca A."/>
            <person name="Todd R.B."/>
            <person name="Tsang A."/>
            <person name="Unkles S.E."/>
            <person name="van de Wiele N."/>
            <person name="van Rossen-Uffink D."/>
            <person name="Oliveira J.V."/>
            <person name="Vesth T.C."/>
            <person name="Visser J."/>
            <person name="Yu J.-H."/>
            <person name="Zhou M."/>
            <person name="Andersen M.R."/>
            <person name="Archer D.B."/>
            <person name="Baker S.E."/>
            <person name="Benoit I."/>
            <person name="Brakhage A.A."/>
            <person name="Braus G.H."/>
            <person name="Fischer R."/>
            <person name="Frisvad J.C."/>
            <person name="Goldman G.H."/>
            <person name="Houbraken J."/>
            <person name="Oakley B."/>
            <person name="Pocsi I."/>
            <person name="Scazzocchio C."/>
            <person name="Seiboth B."/>
            <person name="vanKuyk P.A."/>
            <person name="Wortman J."/>
            <person name="Dyer P.S."/>
            <person name="Grigoriev I.V."/>
        </authorList>
    </citation>
    <scope>NUCLEOTIDE SEQUENCE [LARGE SCALE GENOMIC DNA]</scope>
    <source>
        <strain evidence="3">CBS 516.65</strain>
    </source>
</reference>
<gene>
    <name evidence="2" type="ORF">ASPGLDRAFT_40836</name>
</gene>
<dbReference type="EMBL" id="KV878888">
    <property type="protein sequence ID" value="OJJ88945.1"/>
    <property type="molecule type" value="Genomic_DNA"/>
</dbReference>